<sequence>MVAEFTWFFSSWRLTAQTNISQYREQHKDHTLSAFISIGQEPSSPIPLAPAARWNLDFSNDDIKLSQPTGSWFLQSALLHF</sequence>
<dbReference type="EMBL" id="UYYF01004473">
    <property type="protein sequence ID" value="VDN04511.1"/>
    <property type="molecule type" value="Genomic_DNA"/>
</dbReference>
<gene>
    <name evidence="1" type="ORF">TCLT_LOCUS7088</name>
</gene>
<organism evidence="3">
    <name type="scientific">Thelazia callipaeda</name>
    <name type="common">Oriental eyeworm</name>
    <name type="synonym">Parasitic nematode</name>
    <dbReference type="NCBI Taxonomy" id="103827"/>
    <lineage>
        <taxon>Eukaryota</taxon>
        <taxon>Metazoa</taxon>
        <taxon>Ecdysozoa</taxon>
        <taxon>Nematoda</taxon>
        <taxon>Chromadorea</taxon>
        <taxon>Rhabditida</taxon>
        <taxon>Spirurina</taxon>
        <taxon>Spiruromorpha</taxon>
        <taxon>Thelazioidea</taxon>
        <taxon>Thelaziidae</taxon>
        <taxon>Thelazia</taxon>
    </lineage>
</organism>
<dbReference type="WBParaSite" id="TCLT_0000709901-mRNA-1">
    <property type="protein sequence ID" value="TCLT_0000709901-mRNA-1"/>
    <property type="gene ID" value="TCLT_0000709901"/>
</dbReference>
<evidence type="ECO:0000313" key="3">
    <source>
        <dbReference type="WBParaSite" id="TCLT_0000709901-mRNA-1"/>
    </source>
</evidence>
<evidence type="ECO:0000313" key="2">
    <source>
        <dbReference type="Proteomes" id="UP000276776"/>
    </source>
</evidence>
<proteinExistence type="predicted"/>
<dbReference type="Proteomes" id="UP000276776">
    <property type="component" value="Unassembled WGS sequence"/>
</dbReference>
<protein>
    <submittedName>
        <fullName evidence="1 3">Uncharacterized protein</fullName>
    </submittedName>
</protein>
<reference evidence="3" key="1">
    <citation type="submission" date="2017-02" db="UniProtKB">
        <authorList>
            <consortium name="WormBaseParasite"/>
        </authorList>
    </citation>
    <scope>IDENTIFICATION</scope>
</reference>
<name>A0A0N5D2I5_THECL</name>
<reference evidence="1 2" key="2">
    <citation type="submission" date="2018-11" db="EMBL/GenBank/DDBJ databases">
        <authorList>
            <consortium name="Pathogen Informatics"/>
        </authorList>
    </citation>
    <scope>NUCLEOTIDE SEQUENCE [LARGE SCALE GENOMIC DNA]</scope>
</reference>
<evidence type="ECO:0000313" key="1">
    <source>
        <dbReference type="EMBL" id="VDN04511.1"/>
    </source>
</evidence>
<dbReference type="AlphaFoldDB" id="A0A0N5D2I5"/>
<keyword evidence="2" id="KW-1185">Reference proteome</keyword>
<accession>A0A0N5D2I5</accession>